<dbReference type="Gene3D" id="3.40.50.1110">
    <property type="entry name" value="SGNH hydrolase"/>
    <property type="match status" value="1"/>
</dbReference>
<keyword evidence="3" id="KW-1185">Reference proteome</keyword>
<reference evidence="2" key="2">
    <citation type="submission" date="2023-01" db="EMBL/GenBank/DDBJ databases">
        <authorList>
            <person name="Sun Q."/>
            <person name="Evtushenko L."/>
        </authorList>
    </citation>
    <scope>NUCLEOTIDE SEQUENCE</scope>
    <source>
        <strain evidence="2">VKM Ac-1246</strain>
    </source>
</reference>
<dbReference type="RefSeq" id="WP_189117694.1">
    <property type="nucleotide sequence ID" value="NZ_BMRK01000004.1"/>
</dbReference>
<feature type="transmembrane region" description="Helical" evidence="1">
    <location>
        <begin position="12"/>
        <end position="32"/>
    </location>
</feature>
<keyword evidence="1" id="KW-1133">Transmembrane helix</keyword>
<evidence type="ECO:0000313" key="2">
    <source>
        <dbReference type="EMBL" id="GLJ67635.1"/>
    </source>
</evidence>
<keyword evidence="1" id="KW-0472">Membrane</keyword>
<gene>
    <name evidence="2" type="ORF">GCM10017579_16710</name>
</gene>
<proteinExistence type="predicted"/>
<dbReference type="InterPro" id="IPR036514">
    <property type="entry name" value="SGNH_hydro_sf"/>
</dbReference>
<comment type="caution">
    <text evidence="2">The sequence shown here is derived from an EMBL/GenBank/DDBJ whole genome shotgun (WGS) entry which is preliminary data.</text>
</comment>
<organism evidence="2 3">
    <name type="scientific">Nocardioides luteus</name>
    <dbReference type="NCBI Taxonomy" id="1844"/>
    <lineage>
        <taxon>Bacteria</taxon>
        <taxon>Bacillati</taxon>
        <taxon>Actinomycetota</taxon>
        <taxon>Actinomycetes</taxon>
        <taxon>Propionibacteriales</taxon>
        <taxon>Nocardioidaceae</taxon>
        <taxon>Nocardioides</taxon>
    </lineage>
</organism>
<name>A0ABQ5SVI4_9ACTN</name>
<evidence type="ECO:0000313" key="3">
    <source>
        <dbReference type="Proteomes" id="UP001142292"/>
    </source>
</evidence>
<evidence type="ECO:0008006" key="4">
    <source>
        <dbReference type="Google" id="ProtNLM"/>
    </source>
</evidence>
<protein>
    <recommendedName>
        <fullName evidence="4">SGNH hydrolase-type esterase domain-containing protein</fullName>
    </recommendedName>
</protein>
<dbReference type="EMBL" id="BSEL01000004">
    <property type="protein sequence ID" value="GLJ67635.1"/>
    <property type="molecule type" value="Genomic_DNA"/>
</dbReference>
<evidence type="ECO:0000256" key="1">
    <source>
        <dbReference type="SAM" id="Phobius"/>
    </source>
</evidence>
<sequence>MSEGKVPASVQLLVGVWTAVLIVALALAGTWLTRSPGVNDPVAVSWPSERELRTVGETTVLFGHQSVGANILDGVSRVYAGSSVRAPVIADVTGGVSGGAGVAGVSQVQTGALRKAGFRHVRLGVNGDPASKLAAFTEVMDGPVADGVDVALMKLCYADVSASTDVRAVFDAYVSTMAAVEAAHPGVRFLYTTVPLTADRGWKAKVGAVLGRDDTMGPADNVARERYNALIREKYAGTGRLLDIAAVEAEGTSERSQDGNVYHVLNRHLTADRGHLNDAGSEAVAAELLKMAATQSPVG</sequence>
<dbReference type="Proteomes" id="UP001142292">
    <property type="component" value="Unassembled WGS sequence"/>
</dbReference>
<dbReference type="SUPFAM" id="SSF52266">
    <property type="entry name" value="SGNH hydrolase"/>
    <property type="match status" value="1"/>
</dbReference>
<accession>A0ABQ5SVI4</accession>
<keyword evidence="1" id="KW-0812">Transmembrane</keyword>
<reference evidence="2" key="1">
    <citation type="journal article" date="2014" name="Int. J. Syst. Evol. Microbiol.">
        <title>Complete genome of a new Firmicutes species belonging to the dominant human colonic microbiota ('Ruminococcus bicirculans') reveals two chromosomes and a selective capacity to utilize plant glucans.</title>
        <authorList>
            <consortium name="NISC Comparative Sequencing Program"/>
            <person name="Wegmann U."/>
            <person name="Louis P."/>
            <person name="Goesmann A."/>
            <person name="Henrissat B."/>
            <person name="Duncan S.H."/>
            <person name="Flint H.J."/>
        </authorList>
    </citation>
    <scope>NUCLEOTIDE SEQUENCE</scope>
    <source>
        <strain evidence="2">VKM Ac-1246</strain>
    </source>
</reference>